<feature type="compositionally biased region" description="Basic and acidic residues" evidence="9">
    <location>
        <begin position="40"/>
        <end position="57"/>
    </location>
</feature>
<dbReference type="EMBL" id="JAPQYE010000003">
    <property type="protein sequence ID" value="MCZ0728056.1"/>
    <property type="molecule type" value="Genomic_DNA"/>
</dbReference>
<evidence type="ECO:0000256" key="10">
    <source>
        <dbReference type="SAM" id="SignalP"/>
    </source>
</evidence>
<evidence type="ECO:0000256" key="5">
    <source>
        <dbReference type="ARBA" id="ARBA00022801"/>
    </source>
</evidence>
<evidence type="ECO:0000256" key="8">
    <source>
        <dbReference type="ARBA" id="ARBA00023295"/>
    </source>
</evidence>
<dbReference type="CDD" id="cd06543">
    <property type="entry name" value="GH18_PF-ChiA-like"/>
    <property type="match status" value="1"/>
</dbReference>
<dbReference type="Gene3D" id="2.60.40.290">
    <property type="match status" value="2"/>
</dbReference>
<comment type="caution">
    <text evidence="13">The sequence shown here is derived from an EMBL/GenBank/DDBJ whole genome shotgun (WGS) entry which is preliminary data.</text>
</comment>
<dbReference type="InterPro" id="IPR008965">
    <property type="entry name" value="CBM2/CBM3_carb-bd_dom_sf"/>
</dbReference>
<dbReference type="InterPro" id="IPR038081">
    <property type="entry name" value="CalX-like_sf"/>
</dbReference>
<dbReference type="Pfam" id="PF17963">
    <property type="entry name" value="Big_9"/>
    <property type="match status" value="1"/>
</dbReference>
<dbReference type="InterPro" id="IPR001547">
    <property type="entry name" value="Glyco_hydro_5"/>
</dbReference>
<evidence type="ECO:0000259" key="11">
    <source>
        <dbReference type="PROSITE" id="PS51173"/>
    </source>
</evidence>
<dbReference type="RefSeq" id="WP_268785808.1">
    <property type="nucleotide sequence ID" value="NZ_JAPQYE010000003.1"/>
</dbReference>
<dbReference type="InterPro" id="IPR001223">
    <property type="entry name" value="Glyco_hydro18_cat"/>
</dbReference>
<dbReference type="SMART" id="SM00237">
    <property type="entry name" value="Calx_beta"/>
    <property type="match status" value="7"/>
</dbReference>
<feature type="signal peptide" evidence="10">
    <location>
        <begin position="1"/>
        <end position="27"/>
    </location>
</feature>
<proteinExistence type="predicted"/>
<feature type="domain" description="CBM2" evidence="11">
    <location>
        <begin position="1721"/>
        <end position="1829"/>
    </location>
</feature>
<evidence type="ECO:0000313" key="13">
    <source>
        <dbReference type="EMBL" id="MCZ0728056.1"/>
    </source>
</evidence>
<evidence type="ECO:0000256" key="9">
    <source>
        <dbReference type="SAM" id="MobiDB-lite"/>
    </source>
</evidence>
<feature type="domain" description="CBM2" evidence="11">
    <location>
        <begin position="1381"/>
        <end position="1489"/>
    </location>
</feature>
<dbReference type="SUPFAM" id="SSF141072">
    <property type="entry name" value="CalX-like"/>
    <property type="match status" value="7"/>
</dbReference>
<dbReference type="InterPro" id="IPR051171">
    <property type="entry name" value="CaCA"/>
</dbReference>
<dbReference type="SMART" id="SM00637">
    <property type="entry name" value="CBD_II"/>
    <property type="match status" value="2"/>
</dbReference>
<keyword evidence="6" id="KW-0106">Calcium</keyword>
<dbReference type="Gene3D" id="2.60.40.2030">
    <property type="match status" value="7"/>
</dbReference>
<dbReference type="InterPro" id="IPR012291">
    <property type="entry name" value="CBM2_carb-bd_dom_sf"/>
</dbReference>
<evidence type="ECO:0000313" key="14">
    <source>
        <dbReference type="Proteomes" id="UP001084650"/>
    </source>
</evidence>
<feature type="compositionally biased region" description="Low complexity" evidence="9">
    <location>
        <begin position="159"/>
        <end position="182"/>
    </location>
</feature>
<dbReference type="SUPFAM" id="SSF51445">
    <property type="entry name" value="(Trans)glycosidases"/>
    <property type="match status" value="2"/>
</dbReference>
<keyword evidence="3 10" id="KW-0732">Signal</keyword>
<dbReference type="Gene3D" id="3.20.20.80">
    <property type="entry name" value="Glycosidases"/>
    <property type="match status" value="2"/>
</dbReference>
<dbReference type="InterPro" id="IPR003644">
    <property type="entry name" value="Calx_beta"/>
</dbReference>
<evidence type="ECO:0000256" key="2">
    <source>
        <dbReference type="ARBA" id="ARBA00012601"/>
    </source>
</evidence>
<comment type="catalytic activity">
    <reaction evidence="1">
        <text>Endohydrolysis of (1-&gt;4)-beta-D-glucosidic linkages in cellulose, lichenin and cereal beta-D-glucans.</text>
        <dbReference type="EC" id="3.2.1.4"/>
    </reaction>
</comment>
<keyword evidence="5" id="KW-0378">Hydrolase</keyword>
<keyword evidence="4" id="KW-0677">Repeat</keyword>
<evidence type="ECO:0000256" key="6">
    <source>
        <dbReference type="ARBA" id="ARBA00022837"/>
    </source>
</evidence>
<keyword evidence="7" id="KW-0813">Transport</keyword>
<feature type="chain" id="PRO_5046114604" description="cellulase" evidence="10">
    <location>
        <begin position="28"/>
        <end position="2426"/>
    </location>
</feature>
<evidence type="ECO:0000256" key="1">
    <source>
        <dbReference type="ARBA" id="ARBA00000966"/>
    </source>
</evidence>
<evidence type="ECO:0000256" key="4">
    <source>
        <dbReference type="ARBA" id="ARBA00022737"/>
    </source>
</evidence>
<evidence type="ECO:0000259" key="12">
    <source>
        <dbReference type="PROSITE" id="PS51910"/>
    </source>
</evidence>
<accession>A0ABT4HCZ3</accession>
<keyword evidence="8" id="KW-0326">Glycosidase</keyword>
<dbReference type="PROSITE" id="PS51910">
    <property type="entry name" value="GH18_2"/>
    <property type="match status" value="1"/>
</dbReference>
<dbReference type="PANTHER" id="PTHR11878:SF65">
    <property type="entry name" value="NA_CA-EXCHANGE PROTEIN, ISOFORM G"/>
    <property type="match status" value="1"/>
</dbReference>
<dbReference type="InterPro" id="IPR017853">
    <property type="entry name" value="GH"/>
</dbReference>
<keyword evidence="7" id="KW-0406">Ion transport</keyword>
<dbReference type="PROSITE" id="PS51173">
    <property type="entry name" value="CBM2"/>
    <property type="match status" value="2"/>
</dbReference>
<feature type="compositionally biased region" description="Acidic residues" evidence="9">
    <location>
        <begin position="62"/>
        <end position="125"/>
    </location>
</feature>
<keyword evidence="14" id="KW-1185">Reference proteome</keyword>
<dbReference type="PANTHER" id="PTHR11878">
    <property type="entry name" value="SODIUM/CALCIUM EXCHANGER"/>
    <property type="match status" value="1"/>
</dbReference>
<dbReference type="Pfam" id="PF00150">
    <property type="entry name" value="Cellulase"/>
    <property type="match status" value="1"/>
</dbReference>
<dbReference type="InterPro" id="IPR018087">
    <property type="entry name" value="Glyco_hydro_5_CS"/>
</dbReference>
<organism evidence="13 14">
    <name type="scientific">Mycolicibacterium iranicum</name>
    <name type="common">Mycobacterium iranicum</name>
    <dbReference type="NCBI Taxonomy" id="912594"/>
    <lineage>
        <taxon>Bacteria</taxon>
        <taxon>Bacillati</taxon>
        <taxon>Actinomycetota</taxon>
        <taxon>Actinomycetes</taxon>
        <taxon>Mycobacteriales</taxon>
        <taxon>Mycobacteriaceae</taxon>
        <taxon>Mycolicibacterium</taxon>
    </lineage>
</organism>
<feature type="region of interest" description="Disordered" evidence="9">
    <location>
        <begin position="24"/>
        <end position="194"/>
    </location>
</feature>
<reference evidence="13" key="1">
    <citation type="submission" date="2022-12" db="EMBL/GenBank/DDBJ databases">
        <title>Whole genome sequence of Mycolicibacterium iranicum strain SBH312.</title>
        <authorList>
            <person name="Jani J."/>
            <person name="Arifin Mustapha Z."/>
            <person name="Ahmed K."/>
            <person name="Kai Ling C."/>
        </authorList>
    </citation>
    <scope>NUCLEOTIDE SEQUENCE</scope>
    <source>
        <strain evidence="13">SBH312</strain>
    </source>
</reference>
<dbReference type="SUPFAM" id="SSF49384">
    <property type="entry name" value="Carbohydrate-binding domain"/>
    <property type="match status" value="2"/>
</dbReference>
<gene>
    <name evidence="13" type="ORF">OY187_08360</name>
</gene>
<protein>
    <recommendedName>
        <fullName evidence="2">cellulase</fullName>
        <ecNumber evidence="2">3.2.1.4</ecNumber>
    </recommendedName>
</protein>
<feature type="domain" description="GH18" evidence="12">
    <location>
        <begin position="955"/>
        <end position="1246"/>
    </location>
</feature>
<dbReference type="Pfam" id="PF03160">
    <property type="entry name" value="Calx-beta"/>
    <property type="match status" value="7"/>
</dbReference>
<evidence type="ECO:0000256" key="3">
    <source>
        <dbReference type="ARBA" id="ARBA00022729"/>
    </source>
</evidence>
<dbReference type="InterPro" id="IPR001919">
    <property type="entry name" value="CBD2"/>
</dbReference>
<name>A0ABT4HCZ3_MYCIR</name>
<sequence>MGYGRFVGRVGVLAVALGIGLAGPAVASADTTDDSTAGESRSETTAEARGTTKKDAAASESADTESADADATDEQPDDADDEPAEAPENTDDPWESETDGDTSDLEDTDTQVDNEVDEDSEDSEPLVENTDHAPEDAAGDDASGRRVDEPEPAAEENEPTATATADADLGDPSAPDAPAISAEQTTAESDDTASVSLFSSAPEAATATQATGLTRIVSTFLDLLGIGPSAGNGTAPLPAFEFVTAVFGAIRREMDKLFANNGPSAALASTSQTTPGVVTGLLTATDPEGDKLVYSIVQAPTRGTVKVDSSGKFIYTADPQRGAGADTFVIQVRDAGFHLVSVTPTRSQVPITITLDANGVAKQATSQRSSLRSASMSTLAATTATTGTIYHVTTSGADIVGFNPAKDKLDLGDVSVHNFIVVDTPEGVGFRNPWSGETAVLQGVSLSQLTVDSFTPVINDHLRQDLSGALAWEQGITGKANTVYARSHEVGQIDRVAFNAATDVVDFRYFGTREQLFMNDTPEGVVISNAGTGQALILQGVTKSQLTVKNFVFHSAQVREDRLHQQLGIGTVPDSQVLPQGVAIAGTNNWPTAAGTGQPPTGQTGTTTKIDWRYGSHTTLNFDPSKDKLDFGWFKAHEFDVTEVGGSTKIAITANNQSYTLSGVAIGELTTSNIVALDDGARTKWANLIYSAGQTVTLPKLSVSDASVSEGNNGTTTMTFTVTLSKASTEQVTVSYSTSNGTATAAGGDYTPAVGTLTFTPGQTSKTVNVAVNGDTLVELDEQITLTLSAPVNATIADSSATGTIRNDDVDQTPTTPPSVSIADLSVTEGNGEHSHFMFVASLSKASTGTVTVTYTTSNGTATAGADYTATTGTITFAPGVTSQLVHVDVIGDSIVEANETFIVTLSNPVGATIADASATGTITNDDTVVTPGVGGVNSGNPGDELWGEAFFAPYVDMGAWPVPNLLAIAQQRGTSLLTLGFLQATPDGKLAWAGLPALTPDSTFDQAKAINQSIAALQAAGGDVMISLGGASGTSLEQWYAARGLSAQALATAYAGIVTTYSLNRIDFDIEGAAVAEPASIALNAQALKLLQQQMPQLEIWYTLPVLPTGLTADGVNVVRKALEAGVKLDGVNIMAMDYGESAAPTSGPNAKTMGAYAIAAAESTHTQLTTLFSSFGQTFGWNQLGVTPMLGVNDVLTEVFTTADAQALENFARAKGLGMLSMWSINRDQPGNIGQATTNTSGTNTPAGGYSAVFNDYGTVNPISGPPPAISIADLAVAEGNGGHAHFMFTVTLDKPSTESVTVRYTTSNGTAIAGTDYTASSGVIEFAPGVTSRTVHVDILGDTIAESNETFTVTLSTPTGATIADGTATGIITDDDGTTPASGNVAVKYTVNDNWGSGYTATVEVTAGTSAFNGWTVEFDTPAQIGNIWNAEIVSRVGNRYVVRNAAYNPQVAAGQTVSFGFQASPGGGSATATNFVVNGVPVGQNPTTVLPKASVADATVTEGSSGSKNLVFTVTLDKASTIPVTIAYATSNGTASAGSDYTAKSGTVTFAAGVTSQQISVPVLGDTAVESNETLTLTLSNPTGATIADGSAVGTITNDDVAPVVPPKVTISDATVTEGASGSKNLVFTVTLDKAAAAPVSVAYATSNGTATAGTDYTAKTGTLTFAAGVTSQQISVAILGDTAVEQNETFTVTLSNPNGVTIADGSAIGTITNDDVTQSPGNPSATMVVNDNWGSGFTATVTVAAGTSALNGWTVEFDTPAQISNIWNAEIVSRVGNHYVVRNATWNAGVSAGKTVTFGFQASPGGASATATNFTVNGQSAPAQPPAITVADATVNETNSGTTQMTFIVTLSKSSTTPVTVTYATSNGTATAGVDYTAKSGTVTFAPGVLSQQVQVAITGDTTPETNETFTLTLSSPTGATISDGSAVGTITNDDIPANVSLSISDASVTEGAPGTGVAPGWFKTSGNQIVDSAGNPVQIAGVNWFGMESDIFTPHGLWTRNYKDMMNQMAALDFNTIRLAYSSESLHTTKAPTGIDFSKNPDLVGLSSLQIMDKIVAYAGEIGMRVILDHHRSSAGAGPNGNGLWYEGSYTEAAWINDWKMLAQRYVNNPTVIGADLHNEPHNGEWGGGGVNDWAAAAERAGNAVLSVNSNWLIIVEGVETYQGQNYWWGGNLMGVKDRPIVLNVPNRVVYSPHDYPNSVYAQPWFQQANFGAALPDKFEQMWGYIYEQNIAPIYLGEFGTRMTDPKDVIWYEAITSYLSGDFDNNGTIDIAAGTQDMSWTFWSWNPNSTDTGGILADDWNSVNTNKMAYLESIQFDFDDSSPGVLAQFVVSLAAPSTQAVTVQYATSNGTATSGSDYAATMGTLTFAPGETSKTITVVVFGDTQLEGDESFVVTLSSPTGATIADGTGAGTIVNRPTTV</sequence>
<dbReference type="Pfam" id="PF00553">
    <property type="entry name" value="CBM_2"/>
    <property type="match status" value="2"/>
</dbReference>
<dbReference type="EC" id="3.2.1.4" evidence="2"/>
<dbReference type="PROSITE" id="PS00659">
    <property type="entry name" value="GLYCOSYL_HYDROL_F5"/>
    <property type="match status" value="1"/>
</dbReference>
<feature type="compositionally biased region" description="Polar residues" evidence="9">
    <location>
        <begin position="183"/>
        <end position="194"/>
    </location>
</feature>
<dbReference type="Proteomes" id="UP001084650">
    <property type="component" value="Unassembled WGS sequence"/>
</dbReference>
<evidence type="ECO:0000256" key="7">
    <source>
        <dbReference type="ARBA" id="ARBA00023065"/>
    </source>
</evidence>